<reference evidence="3" key="1">
    <citation type="submission" date="2022-12" db="EMBL/GenBank/DDBJ databases">
        <authorList>
            <person name="Brejova B."/>
        </authorList>
    </citation>
    <scope>NUCLEOTIDE SEQUENCE</scope>
</reference>
<evidence type="ECO:0000313" key="4">
    <source>
        <dbReference type="Proteomes" id="UP001152885"/>
    </source>
</evidence>
<dbReference type="PROSITE" id="PS50238">
    <property type="entry name" value="RHOGAP"/>
    <property type="match status" value="1"/>
</dbReference>
<dbReference type="EMBL" id="CANTUO010000001">
    <property type="protein sequence ID" value="CAI5757081.1"/>
    <property type="molecule type" value="Genomic_DNA"/>
</dbReference>
<feature type="compositionally biased region" description="Basic and acidic residues" evidence="1">
    <location>
        <begin position="469"/>
        <end position="481"/>
    </location>
</feature>
<dbReference type="OrthoDB" id="410651at2759"/>
<dbReference type="SUPFAM" id="SSF48350">
    <property type="entry name" value="GTPase activation domain, GAP"/>
    <property type="match status" value="1"/>
</dbReference>
<accession>A0A9W4TU44</accession>
<keyword evidence="4" id="KW-1185">Reference proteome</keyword>
<feature type="domain" description="Rho-GAP" evidence="2">
    <location>
        <begin position="191"/>
        <end position="374"/>
    </location>
</feature>
<sequence>MDRIFYKTTLRDPITNYPIYIFDTSYLPSPEDINYDEFIITLMNILPLKPYILIIFSCGLNKLSWIWGLKFFKNFLDSNNNDITNLIKIFIIHDSWFLKSLTSIIHNFNSTKKNLEHINKLLDTFTINPIGAHNSDHFQTIVIHCKTLSELSNYLDLTNLKISLNIYKYNLQFEREIKLSMTVLPIINPTVKLNQYEFPILYHHLYQLFNIMNENCTRVEMLFYKPGNKVNTDLLYQCILRNQLIWINDWDLYSISTTFKKILMELPYSLINTEVIELPIEDTIDYSKRIFMKNIEFLRSKKETENYDQLLLQFFTMLNKIYINQHITKHTSVTLSKCLSHCLSHEIISNKNSSQIQIVSRFIKGAIENWNEISRSYKIVSIQDSINGRGYNNGNKSRVENFDTSYDINYDLTIEEDDDEERVKINTTNILQSNNYLKHTKPKDNNENQETKTIKPSIQSSESKTTKSNTEETDKSVEKSKQGTGSNTIVKSRKKTQSIDSTSTNIAKQPKVHKKTLSDVSNIQIQFPPQKYKFEVSNEKKPNKLSPLPPVTVVTNSKKPVIRGRKVGQLAKLFEERCEGIEILNKM</sequence>
<dbReference type="InterPro" id="IPR001251">
    <property type="entry name" value="CRAL-TRIO_dom"/>
</dbReference>
<dbReference type="SMART" id="SM00324">
    <property type="entry name" value="RhoGAP"/>
    <property type="match status" value="1"/>
</dbReference>
<dbReference type="Pfam" id="PF13716">
    <property type="entry name" value="CRAL_TRIO_2"/>
    <property type="match status" value="1"/>
</dbReference>
<feature type="region of interest" description="Disordered" evidence="1">
    <location>
        <begin position="435"/>
        <end position="511"/>
    </location>
</feature>
<feature type="compositionally biased region" description="Polar residues" evidence="1">
    <location>
        <begin position="498"/>
        <end position="507"/>
    </location>
</feature>
<organism evidence="3 4">
    <name type="scientific">Candida verbasci</name>
    <dbReference type="NCBI Taxonomy" id="1227364"/>
    <lineage>
        <taxon>Eukaryota</taxon>
        <taxon>Fungi</taxon>
        <taxon>Dikarya</taxon>
        <taxon>Ascomycota</taxon>
        <taxon>Saccharomycotina</taxon>
        <taxon>Pichiomycetes</taxon>
        <taxon>Debaryomycetaceae</taxon>
        <taxon>Candida/Lodderomyces clade</taxon>
        <taxon>Candida</taxon>
    </lineage>
</organism>
<dbReference type="Pfam" id="PF00620">
    <property type="entry name" value="RhoGAP"/>
    <property type="match status" value="1"/>
</dbReference>
<dbReference type="GO" id="GO:0007165">
    <property type="term" value="P:signal transduction"/>
    <property type="evidence" value="ECO:0007669"/>
    <property type="project" value="InterPro"/>
</dbReference>
<protein>
    <recommendedName>
        <fullName evidence="2">Rho-GAP domain-containing protein</fullName>
    </recommendedName>
</protein>
<gene>
    <name evidence="3" type="ORF">CANVERA_P1598</name>
</gene>
<dbReference type="CDD" id="cd00159">
    <property type="entry name" value="RhoGAP"/>
    <property type="match status" value="1"/>
</dbReference>
<evidence type="ECO:0000313" key="3">
    <source>
        <dbReference type="EMBL" id="CAI5757081.1"/>
    </source>
</evidence>
<evidence type="ECO:0000256" key="1">
    <source>
        <dbReference type="SAM" id="MobiDB-lite"/>
    </source>
</evidence>
<dbReference type="InterPro" id="IPR008936">
    <property type="entry name" value="Rho_GTPase_activation_prot"/>
</dbReference>
<name>A0A9W4TU44_9ASCO</name>
<evidence type="ECO:0000259" key="2">
    <source>
        <dbReference type="PROSITE" id="PS50238"/>
    </source>
</evidence>
<feature type="compositionally biased region" description="Basic and acidic residues" evidence="1">
    <location>
        <begin position="442"/>
        <end position="453"/>
    </location>
</feature>
<dbReference type="Gene3D" id="1.10.555.10">
    <property type="entry name" value="Rho GTPase activation protein"/>
    <property type="match status" value="1"/>
</dbReference>
<comment type="caution">
    <text evidence="3">The sequence shown here is derived from an EMBL/GenBank/DDBJ whole genome shotgun (WGS) entry which is preliminary data.</text>
</comment>
<dbReference type="InterPro" id="IPR000198">
    <property type="entry name" value="RhoGAP_dom"/>
</dbReference>
<dbReference type="Proteomes" id="UP001152885">
    <property type="component" value="Unassembled WGS sequence"/>
</dbReference>
<dbReference type="AlphaFoldDB" id="A0A9W4TU44"/>
<proteinExistence type="predicted"/>